<evidence type="ECO:0000313" key="2">
    <source>
        <dbReference type="Proteomes" id="UP000249340"/>
    </source>
</evidence>
<sequence length="99" mass="11041">MTDQTRLASAGELESVFQRELVTDRWAAAETAYALALRHRDGGDWPKSREWVQQCLQLLEGFPDETEDQVATTRVAVGGVPLPNYLHAGVIRERFGDLG</sequence>
<dbReference type="Proteomes" id="UP000249340">
    <property type="component" value="Chromosome"/>
</dbReference>
<accession>A0A345SZ05</accession>
<reference evidence="2" key="1">
    <citation type="submission" date="2018-07" db="EMBL/GenBank/DDBJ databases">
        <title>Streptacidiphilus bronchialis DSM 106435 chromosome.</title>
        <authorList>
            <person name="Batra D."/>
            <person name="Gulvik C.A."/>
        </authorList>
    </citation>
    <scope>NUCLEOTIDE SEQUENCE [LARGE SCALE GENOMIC DNA]</scope>
    <source>
        <strain evidence="2">DSM 106435</strain>
    </source>
</reference>
<dbReference type="KEGG" id="stri:C7M71_017620"/>
<proteinExistence type="predicted"/>
<dbReference type="RefSeq" id="WP_111489453.1">
    <property type="nucleotide sequence ID" value="NZ_CP031264.1"/>
</dbReference>
<keyword evidence="2" id="KW-1185">Reference proteome</keyword>
<dbReference type="AlphaFoldDB" id="A0A345SZ05"/>
<gene>
    <name evidence="1" type="ORF">C7M71_017620</name>
</gene>
<dbReference type="OrthoDB" id="3873720at2"/>
<evidence type="ECO:0008006" key="3">
    <source>
        <dbReference type="Google" id="ProtNLM"/>
    </source>
</evidence>
<organism evidence="1 2">
    <name type="scientific">Peterkaempfera bronchialis</name>
    <dbReference type="NCBI Taxonomy" id="2126346"/>
    <lineage>
        <taxon>Bacteria</taxon>
        <taxon>Bacillati</taxon>
        <taxon>Actinomycetota</taxon>
        <taxon>Actinomycetes</taxon>
        <taxon>Kitasatosporales</taxon>
        <taxon>Streptomycetaceae</taxon>
        <taxon>Peterkaempfera</taxon>
    </lineage>
</organism>
<dbReference type="EMBL" id="CP031264">
    <property type="protein sequence ID" value="AXI78960.1"/>
    <property type="molecule type" value="Genomic_DNA"/>
</dbReference>
<protein>
    <recommendedName>
        <fullName evidence="3">Tetratricopeptide repeat protein</fullName>
    </recommendedName>
</protein>
<evidence type="ECO:0000313" key="1">
    <source>
        <dbReference type="EMBL" id="AXI78960.1"/>
    </source>
</evidence>
<name>A0A345SZ05_9ACTN</name>